<comment type="subcellular location">
    <subcellularLocation>
        <location evidence="1">Cytoplasm</location>
    </subcellularLocation>
</comment>
<dbReference type="InterPro" id="IPR012312">
    <property type="entry name" value="Hemerythrin-like"/>
</dbReference>
<keyword evidence="2" id="KW-0963">Cytoplasm</keyword>
<reference evidence="6" key="1">
    <citation type="submission" date="2020-02" db="EMBL/GenBank/DDBJ databases">
        <title>Delineation of the pyrene-degrading pathway in Roseobacter clade bacteria by genomic analysis.</title>
        <authorList>
            <person name="Zhou H."/>
            <person name="Wang H."/>
        </authorList>
    </citation>
    <scope>NUCLEOTIDE SEQUENCE</scope>
    <source>
        <strain evidence="6">PrR005</strain>
    </source>
</reference>
<proteinExistence type="predicted"/>
<evidence type="ECO:0000256" key="3">
    <source>
        <dbReference type="ARBA" id="ARBA00022723"/>
    </source>
</evidence>
<protein>
    <recommendedName>
        <fullName evidence="5">Hemerythrin-like domain-containing protein</fullName>
    </recommendedName>
</protein>
<dbReference type="Gene3D" id="1.20.120.520">
    <property type="entry name" value="nmb1532 protein domain like"/>
    <property type="match status" value="1"/>
</dbReference>
<dbReference type="Pfam" id="PF01814">
    <property type="entry name" value="Hemerythrin"/>
    <property type="match status" value="1"/>
</dbReference>
<evidence type="ECO:0000259" key="5">
    <source>
        <dbReference type="Pfam" id="PF01814"/>
    </source>
</evidence>
<organism evidence="6">
    <name type="scientific">Ruegeria sp. PrR005</name>
    <dbReference type="NCBI Taxonomy" id="2706882"/>
    <lineage>
        <taxon>Bacteria</taxon>
        <taxon>Pseudomonadati</taxon>
        <taxon>Pseudomonadota</taxon>
        <taxon>Alphaproteobacteria</taxon>
        <taxon>Rhodobacterales</taxon>
        <taxon>Roseobacteraceae</taxon>
        <taxon>Ruegeria</taxon>
    </lineage>
</organism>
<sequence>MPVSVTEMSTPSLMTYIQERFLDVHRQELPELVRLARKVETRHANEIDAPHGLAAALQAIATELEAHIDKEEAVVFPALSEGKFGQMQNALASLRLEHANHETAVNLIAAINHGLRLPLNACTSWRKLYAGLGKLAEDLDEHRYLEDNVLFPRFETAVQLSGQETAQP</sequence>
<dbReference type="InterPro" id="IPR019903">
    <property type="entry name" value="RIC_family"/>
</dbReference>
<keyword evidence="4" id="KW-0408">Iron</keyword>
<dbReference type="RefSeq" id="WP_164128566.1">
    <property type="nucleotide sequence ID" value="NZ_JAAGOX010000010.1"/>
</dbReference>
<accession>A0A6B2NMK4</accession>
<dbReference type="PANTHER" id="PTHR36438">
    <property type="entry name" value="IRON-SULFUR CLUSTER REPAIR PROTEIN YTFE"/>
    <property type="match status" value="1"/>
</dbReference>
<feature type="domain" description="Hemerythrin-like" evidence="5">
    <location>
        <begin position="25"/>
        <end position="153"/>
    </location>
</feature>
<evidence type="ECO:0000313" key="6">
    <source>
        <dbReference type="EMBL" id="NDW44588.1"/>
    </source>
</evidence>
<comment type="caution">
    <text evidence="6">The sequence shown here is derived from an EMBL/GenBank/DDBJ whole genome shotgun (WGS) entry which is preliminary data.</text>
</comment>
<name>A0A6B2NMK4_9RHOB</name>
<dbReference type="AlphaFoldDB" id="A0A6B2NMK4"/>
<dbReference type="EMBL" id="JAAGOX010000010">
    <property type="protein sequence ID" value="NDW44588.1"/>
    <property type="molecule type" value="Genomic_DNA"/>
</dbReference>
<keyword evidence="3" id="KW-0479">Metal-binding</keyword>
<gene>
    <name evidence="6" type="ORF">G0P99_06425</name>
</gene>
<evidence type="ECO:0000256" key="4">
    <source>
        <dbReference type="ARBA" id="ARBA00023004"/>
    </source>
</evidence>
<dbReference type="GO" id="GO:0046872">
    <property type="term" value="F:metal ion binding"/>
    <property type="evidence" value="ECO:0007669"/>
    <property type="project" value="UniProtKB-KW"/>
</dbReference>
<dbReference type="GO" id="GO:0005737">
    <property type="term" value="C:cytoplasm"/>
    <property type="evidence" value="ECO:0007669"/>
    <property type="project" value="UniProtKB-SubCell"/>
</dbReference>
<dbReference type="PANTHER" id="PTHR36438:SF1">
    <property type="entry name" value="IRON-SULFUR CLUSTER REPAIR PROTEIN YTFE"/>
    <property type="match status" value="1"/>
</dbReference>
<evidence type="ECO:0000256" key="1">
    <source>
        <dbReference type="ARBA" id="ARBA00004496"/>
    </source>
</evidence>
<evidence type="ECO:0000256" key="2">
    <source>
        <dbReference type="ARBA" id="ARBA00022490"/>
    </source>
</evidence>